<reference evidence="5" key="1">
    <citation type="journal article" date="2016" name="Genome Announc.">
        <title>Genome sequences of three species of Hanseniaspora isolated from spontaneous wine fermentations.</title>
        <authorList>
            <person name="Sternes P.R."/>
            <person name="Lee D."/>
            <person name="Kutyna D.R."/>
            <person name="Borneman A.R."/>
        </authorList>
    </citation>
    <scope>NUCLEOTIDE SEQUENCE [LARGE SCALE GENOMIC DNA]</scope>
    <source>
        <strain evidence="5">AWRI3579</strain>
    </source>
</reference>
<keyword evidence="5" id="KW-1185">Reference proteome</keyword>
<comment type="caution">
    <text evidence="4">The sequence shown here is derived from an EMBL/GenBank/DDBJ whole genome shotgun (WGS) entry which is preliminary data.</text>
</comment>
<dbReference type="OrthoDB" id="4040097at2759"/>
<dbReference type="Pfam" id="PF08661">
    <property type="entry name" value="Rep_fac-A_3"/>
    <property type="match status" value="1"/>
</dbReference>
<evidence type="ECO:0000256" key="2">
    <source>
        <dbReference type="ARBA" id="ARBA00009761"/>
    </source>
</evidence>
<evidence type="ECO:0000313" key="5">
    <source>
        <dbReference type="Proteomes" id="UP000095728"/>
    </source>
</evidence>
<accession>A0A1E5RI99</accession>
<evidence type="ECO:0000256" key="3">
    <source>
        <dbReference type="ARBA" id="ARBA00023242"/>
    </source>
</evidence>
<keyword evidence="3" id="KW-0539">Nucleus</keyword>
<dbReference type="FunCoup" id="A0A1E5RI99">
    <property type="interactions" value="158"/>
</dbReference>
<dbReference type="Proteomes" id="UP000095728">
    <property type="component" value="Unassembled WGS sequence"/>
</dbReference>
<organism evidence="4 5">
    <name type="scientific">Hanseniaspora osmophila</name>
    <dbReference type="NCBI Taxonomy" id="56408"/>
    <lineage>
        <taxon>Eukaryota</taxon>
        <taxon>Fungi</taxon>
        <taxon>Dikarya</taxon>
        <taxon>Ascomycota</taxon>
        <taxon>Saccharomycotina</taxon>
        <taxon>Saccharomycetes</taxon>
        <taxon>Saccharomycodales</taxon>
        <taxon>Saccharomycodaceae</taxon>
        <taxon>Hanseniaspora</taxon>
    </lineage>
</organism>
<dbReference type="GO" id="GO:0006260">
    <property type="term" value="P:DNA replication"/>
    <property type="evidence" value="ECO:0007669"/>
    <property type="project" value="InterPro"/>
</dbReference>
<comment type="similarity">
    <text evidence="2">Belongs to the replication factor A protein 3 family.</text>
</comment>
<gene>
    <name evidence="4" type="ORF">AWRI3579_g1504</name>
</gene>
<dbReference type="AlphaFoldDB" id="A0A1E5RI99"/>
<dbReference type="GO" id="GO:0006281">
    <property type="term" value="P:DNA repair"/>
    <property type="evidence" value="ECO:0007669"/>
    <property type="project" value="InterPro"/>
</dbReference>
<sequence>MSTQGVTHRVDGSSLIQHQGQIVRLVGYIDPEAPQNKTIFNAASSGLGNNAEIALTCPSSSPSGKEVEMVPINSCKIAMSVLNAKVIPPLSANSGATKKVWFEFIVRVSDGGDLSVMILDVIPLLFEENEDLNMKGVTTLSVVAGNLPNLFG</sequence>
<dbReference type="InterPro" id="IPR013970">
    <property type="entry name" value="Rfa2"/>
</dbReference>
<evidence type="ECO:0000313" key="4">
    <source>
        <dbReference type="EMBL" id="OEJ86622.1"/>
    </source>
</evidence>
<dbReference type="STRING" id="56408.A0A1E5RI99"/>
<protein>
    <submittedName>
        <fullName evidence="4">Replication factor A protein 3</fullName>
    </submittedName>
</protein>
<dbReference type="GO" id="GO:0031981">
    <property type="term" value="C:nuclear lumen"/>
    <property type="evidence" value="ECO:0007669"/>
    <property type="project" value="UniProtKB-ARBA"/>
</dbReference>
<comment type="subcellular location">
    <subcellularLocation>
        <location evidence="1">Nucleus</location>
    </subcellularLocation>
</comment>
<proteinExistence type="inferred from homology"/>
<dbReference type="EMBL" id="LPNM01000006">
    <property type="protein sequence ID" value="OEJ86622.1"/>
    <property type="molecule type" value="Genomic_DNA"/>
</dbReference>
<name>A0A1E5RI99_9ASCO</name>
<evidence type="ECO:0000256" key="1">
    <source>
        <dbReference type="ARBA" id="ARBA00004123"/>
    </source>
</evidence>
<dbReference type="InParanoid" id="A0A1E5RI99"/>
<dbReference type="GO" id="GO:0006310">
    <property type="term" value="P:DNA recombination"/>
    <property type="evidence" value="ECO:0007669"/>
    <property type="project" value="InterPro"/>
</dbReference>
<dbReference type="GO" id="GO:0003677">
    <property type="term" value="F:DNA binding"/>
    <property type="evidence" value="ECO:0007669"/>
    <property type="project" value="InterPro"/>
</dbReference>